<evidence type="ECO:0000256" key="2">
    <source>
        <dbReference type="ARBA" id="ARBA00003213"/>
    </source>
</evidence>
<dbReference type="RefSeq" id="WP_304514199.1">
    <property type="nucleotide sequence ID" value="NZ_JAOSIQ010000004.1"/>
</dbReference>
<comment type="caution">
    <text evidence="10">Lacks conserved residue(s) required for the propagation of feature annotation.</text>
</comment>
<evidence type="ECO:0000313" key="14">
    <source>
        <dbReference type="EMBL" id="MDO8063994.1"/>
    </source>
</evidence>
<comment type="caution">
    <text evidence="14">The sequence shown here is derived from an EMBL/GenBank/DDBJ whole genome shotgun (WGS) entry which is preliminary data.</text>
</comment>
<comment type="function">
    <text evidence="2 10 12">Catalyzes the transfer of a dimethylallyl group onto the adenine at position 37 in tRNAs that read codons beginning with uridine, leading to the formation of N6-(dimethylallyl)adenosine (i(6)A).</text>
</comment>
<comment type="cofactor">
    <cofactor evidence="1 10">
        <name>Mg(2+)</name>
        <dbReference type="ChEBI" id="CHEBI:18420"/>
    </cofactor>
</comment>
<comment type="catalytic activity">
    <reaction evidence="9 10 11">
        <text>adenosine(37) in tRNA + dimethylallyl diphosphate = N(6)-dimethylallyladenosine(37) in tRNA + diphosphate</text>
        <dbReference type="Rhea" id="RHEA:26482"/>
        <dbReference type="Rhea" id="RHEA-COMP:10162"/>
        <dbReference type="Rhea" id="RHEA-COMP:10375"/>
        <dbReference type="ChEBI" id="CHEBI:33019"/>
        <dbReference type="ChEBI" id="CHEBI:57623"/>
        <dbReference type="ChEBI" id="CHEBI:74411"/>
        <dbReference type="ChEBI" id="CHEBI:74415"/>
        <dbReference type="EC" id="2.5.1.75"/>
    </reaction>
</comment>
<feature type="binding site" evidence="10">
    <location>
        <begin position="14"/>
        <end position="21"/>
    </location>
    <ligand>
        <name>ATP</name>
        <dbReference type="ChEBI" id="CHEBI:30616"/>
    </ligand>
</feature>
<feature type="binding site" evidence="10">
    <location>
        <begin position="16"/>
        <end position="21"/>
    </location>
    <ligand>
        <name>substrate</name>
    </ligand>
</feature>
<evidence type="ECO:0000256" key="12">
    <source>
        <dbReference type="RuleBase" id="RU003784"/>
    </source>
</evidence>
<accession>A0ABT9D3L4</accession>
<feature type="site" description="Interaction with substrate tRNA" evidence="10">
    <location>
        <position position="100"/>
    </location>
</feature>
<keyword evidence="7 10" id="KW-0067">ATP-binding</keyword>
<evidence type="ECO:0000256" key="8">
    <source>
        <dbReference type="ARBA" id="ARBA00022842"/>
    </source>
</evidence>
<keyword evidence="5 10" id="KW-0819">tRNA processing</keyword>
<dbReference type="InterPro" id="IPR018022">
    <property type="entry name" value="IPT"/>
</dbReference>
<keyword evidence="8 10" id="KW-0460">Magnesium</keyword>
<dbReference type="PANTHER" id="PTHR11088:SF60">
    <property type="entry name" value="TRNA DIMETHYLALLYLTRANSFERASE"/>
    <property type="match status" value="1"/>
</dbReference>
<protein>
    <recommendedName>
        <fullName evidence="10">tRNA dimethylallyltransferase</fullName>
        <ecNumber evidence="10">2.5.1.75</ecNumber>
    </recommendedName>
    <alternativeName>
        <fullName evidence="10">Dimethylallyl diphosphate:tRNA dimethylallyltransferase</fullName>
        <shortName evidence="10">DMAPP:tRNA dimethylallyltransferase</shortName>
        <shortName evidence="10">DMATase</shortName>
    </alternativeName>
    <alternativeName>
        <fullName evidence="10">Isopentenyl-diphosphate:tRNA isopentenyltransferase</fullName>
        <shortName evidence="10">IPP transferase</shortName>
        <shortName evidence="10">IPPT</shortName>
        <shortName evidence="10">IPTase</shortName>
    </alternativeName>
</protein>
<evidence type="ECO:0000256" key="5">
    <source>
        <dbReference type="ARBA" id="ARBA00022694"/>
    </source>
</evidence>
<dbReference type="Proteomes" id="UP001170683">
    <property type="component" value="Unassembled WGS sequence"/>
</dbReference>
<dbReference type="SUPFAM" id="SSF52540">
    <property type="entry name" value="P-loop containing nucleoside triphosphate hydrolases"/>
    <property type="match status" value="2"/>
</dbReference>
<dbReference type="GO" id="GO:0052381">
    <property type="term" value="F:tRNA dimethylallyltransferase activity"/>
    <property type="evidence" value="ECO:0007669"/>
    <property type="project" value="UniProtKB-EC"/>
</dbReference>
<dbReference type="Pfam" id="PF01715">
    <property type="entry name" value="IPPT"/>
    <property type="match status" value="1"/>
</dbReference>
<evidence type="ECO:0000256" key="10">
    <source>
        <dbReference type="HAMAP-Rule" id="MF_00185"/>
    </source>
</evidence>
<dbReference type="EC" id="2.5.1.75" evidence="10"/>
<dbReference type="NCBIfam" id="TIGR00174">
    <property type="entry name" value="miaA"/>
    <property type="match status" value="1"/>
</dbReference>
<evidence type="ECO:0000256" key="3">
    <source>
        <dbReference type="ARBA" id="ARBA00005842"/>
    </source>
</evidence>
<evidence type="ECO:0000256" key="9">
    <source>
        <dbReference type="ARBA" id="ARBA00049563"/>
    </source>
</evidence>
<evidence type="ECO:0000256" key="13">
    <source>
        <dbReference type="RuleBase" id="RU003785"/>
    </source>
</evidence>
<comment type="subunit">
    <text evidence="10">Monomer.</text>
</comment>
<keyword evidence="15" id="KW-1185">Reference proteome</keyword>
<reference evidence="14 15" key="1">
    <citation type="journal article" date="2023" name="Int. J. Syst. Evol. Microbiol.">
        <title>The observation of taxonomic boundaries for the 16SrII and 16SrXXV phytoplasmas using genome-based delimitation.</title>
        <authorList>
            <person name="Rodrigues Jardim B."/>
            <person name="Tran-Nguyen L.T.T."/>
            <person name="Gambley C."/>
            <person name="Al-Sadi A.M."/>
            <person name="Al-Subhi A.M."/>
            <person name="Foissac X."/>
            <person name="Salar P."/>
            <person name="Cai H."/>
            <person name="Yang J.Y."/>
            <person name="Davis R."/>
            <person name="Jones L."/>
            <person name="Rodoni B."/>
            <person name="Constable F.E."/>
        </authorList>
    </citation>
    <scope>NUCLEOTIDE SEQUENCE [LARGE SCALE GENOMIC DNA]</scope>
    <source>
        <strain evidence="14">BAWM-225</strain>
    </source>
</reference>
<dbReference type="InterPro" id="IPR027417">
    <property type="entry name" value="P-loop_NTPase"/>
</dbReference>
<evidence type="ECO:0000256" key="1">
    <source>
        <dbReference type="ARBA" id="ARBA00001946"/>
    </source>
</evidence>
<evidence type="ECO:0000256" key="7">
    <source>
        <dbReference type="ARBA" id="ARBA00022840"/>
    </source>
</evidence>
<evidence type="ECO:0000313" key="15">
    <source>
        <dbReference type="Proteomes" id="UP001170683"/>
    </source>
</evidence>
<proteinExistence type="inferred from homology"/>
<keyword evidence="4 10" id="KW-0808">Transferase</keyword>
<keyword evidence="6 10" id="KW-0547">Nucleotide-binding</keyword>
<gene>
    <name evidence="10 14" type="primary">miaA</name>
    <name evidence="14" type="ORF">OC701_00705</name>
</gene>
<dbReference type="EMBL" id="JAOSIQ010000004">
    <property type="protein sequence ID" value="MDO8063994.1"/>
    <property type="molecule type" value="Genomic_DNA"/>
</dbReference>
<dbReference type="HAMAP" id="MF_00185">
    <property type="entry name" value="IPP_trans"/>
    <property type="match status" value="1"/>
</dbReference>
<comment type="similarity">
    <text evidence="3 10 13">Belongs to the IPP transferase family.</text>
</comment>
<evidence type="ECO:0000256" key="4">
    <source>
        <dbReference type="ARBA" id="ARBA00022679"/>
    </source>
</evidence>
<dbReference type="PANTHER" id="PTHR11088">
    <property type="entry name" value="TRNA DIMETHYLALLYLTRANSFERASE"/>
    <property type="match status" value="1"/>
</dbReference>
<evidence type="ECO:0000256" key="6">
    <source>
        <dbReference type="ARBA" id="ARBA00022741"/>
    </source>
</evidence>
<name>A0ABT9D3L4_9MOLU</name>
<evidence type="ECO:0000256" key="11">
    <source>
        <dbReference type="RuleBase" id="RU003783"/>
    </source>
</evidence>
<dbReference type="InterPro" id="IPR039657">
    <property type="entry name" value="Dimethylallyltransferase"/>
</dbReference>
<sequence length="299" mass="34815">MNNKRQKKIIVIVGPTASGKTSLSLKLADFFCGEIINADAVQIYKEFNIGSSKISLKETHISHHLLDIVNPGEKYNIFDFQRDARNKILNIKVPFVVGGSGLYIKAALFDYELFISKDYENKSYQNLTLEYMLKFIFKKDPDLVIDIKNSRRVISAYRQAICNSLRSQKNGSNKPLFNILTIYLNIEPQFLKQRIILRLDQMLKQGFIEEVQDLMNKYPNANFNIIGYREMKEFLEQKISFQQAYDLIITKTLKYAKRQKTWFMNQMLSLVQLEALDPKLETKAIDIIKNFLKKGKLND</sequence>
<organism evidence="14 15">
    <name type="scientific">Candidatus Phytoplasma bonamiae</name>
    <dbReference type="NCBI Taxonomy" id="2982626"/>
    <lineage>
        <taxon>Bacteria</taxon>
        <taxon>Bacillati</taxon>
        <taxon>Mycoplasmatota</taxon>
        <taxon>Mollicutes</taxon>
        <taxon>Acholeplasmatales</taxon>
        <taxon>Acholeplasmataceae</taxon>
        <taxon>Candidatus Phytoplasma</taxon>
        <taxon>16SrII (Peanut WB group)</taxon>
    </lineage>
</organism>
<dbReference type="Gene3D" id="3.40.50.300">
    <property type="entry name" value="P-loop containing nucleotide triphosphate hydrolases"/>
    <property type="match status" value="1"/>
</dbReference>